<dbReference type="InterPro" id="IPR013783">
    <property type="entry name" value="Ig-like_fold"/>
</dbReference>
<dbReference type="AlphaFoldDB" id="A0A1H8B0V7"/>
<dbReference type="STRING" id="917.SAMN05216326_1519"/>
<reference evidence="1 2" key="1">
    <citation type="submission" date="2016-10" db="EMBL/GenBank/DDBJ databases">
        <authorList>
            <person name="de Groot N.N."/>
        </authorList>
    </citation>
    <scope>NUCLEOTIDE SEQUENCE [LARGE SCALE GENOMIC DNA]</scope>
    <source>
        <strain evidence="1 2">Nm22</strain>
    </source>
</reference>
<dbReference type="EMBL" id="FOCP01000002">
    <property type="protein sequence ID" value="SEM75467.1"/>
    <property type="molecule type" value="Genomic_DNA"/>
</dbReference>
<dbReference type="OrthoDB" id="9790784at2"/>
<organism evidence="1 2">
    <name type="scientific">Nitrosomonas marina</name>
    <dbReference type="NCBI Taxonomy" id="917"/>
    <lineage>
        <taxon>Bacteria</taxon>
        <taxon>Pseudomonadati</taxon>
        <taxon>Pseudomonadota</taxon>
        <taxon>Betaproteobacteria</taxon>
        <taxon>Nitrosomonadales</taxon>
        <taxon>Nitrosomonadaceae</taxon>
        <taxon>Nitrosomonas</taxon>
    </lineage>
</organism>
<gene>
    <name evidence="1" type="ORF">SAMN05216325_1021</name>
</gene>
<protein>
    <submittedName>
        <fullName evidence="1">Ig-like domain (Group 3)</fullName>
    </submittedName>
</protein>
<name>A0A1H8B0V7_9PROT</name>
<evidence type="ECO:0000313" key="2">
    <source>
        <dbReference type="Proteomes" id="UP000199459"/>
    </source>
</evidence>
<accession>A0A1H8B0V7</accession>
<dbReference type="Proteomes" id="UP000199459">
    <property type="component" value="Unassembled WGS sequence"/>
</dbReference>
<dbReference type="Gene3D" id="2.60.40.10">
    <property type="entry name" value="Immunoglobulins"/>
    <property type="match status" value="8"/>
</dbReference>
<dbReference type="RefSeq" id="WP_090627276.1">
    <property type="nucleotide sequence ID" value="NZ_FOCP01000002.1"/>
</dbReference>
<dbReference type="Pfam" id="PF17957">
    <property type="entry name" value="Big_7"/>
    <property type="match status" value="7"/>
</dbReference>
<proteinExistence type="predicted"/>
<feature type="non-terminal residue" evidence="1">
    <location>
        <position position="1"/>
    </location>
</feature>
<evidence type="ECO:0000313" key="1">
    <source>
        <dbReference type="EMBL" id="SEM75467.1"/>
    </source>
</evidence>
<sequence>RVGTVDLGSGINPNSLVVCVLGAGGSCNNLAGTAEKHGVTVVNLGAALSDPDTEIYARVQDMAGNTTEVYRTVDWFLNNTSGSPGTGDSKAPSITITSPGSDSVVSGVIPVEVSYSDNVGVVSVDLYVNGQHYGQSTQEPFTFSLDTTAMDDGHNTLNAVALDAAGNQGSSGITVSVDNGTATDKPAVDTPIISISSPVGGKVSGTIPIEFNYSNEAGIVSVDLYINDQLFGKNTQAPFNFTIDTTTVADGSYTLTAHAFDEAGNKGVSANVSVTVQNAANNSTDKEAPIVTVASPSPGAEVSGTTRVDFETFDHVGIVRVDLYANDVHVGSSTNAPFSIDWDTTQSVNGYGYLQAKAFDAAGNKGVSFYRNVTVNNSETATPADTQAPTINIASPASGTVSGTIPVNFNFTDNVSVVSVDLYVNGQLLGKSTQAPFNFTIDTTTVADGSYTLTAHAFDEAGNKGVSANVSVTVQNAVAESTDKEAPIVTVASPSPGAEVSGTTRVDFETFDHVGIVRVDLYANDVHVGSSTNAPFSIDWDTTQSVNGYGYLQAKAFDAAGNKGVSFYRNVTVNNSETATPADTQAPTINIASPASGTVSGTIPVNFNFTDNVGVVSVDLYVNGQLLGKSTQAPFNFTIDTTTVADGSYTLTAHAFDEADNKGVSANVSVTVQNAVAESTDKEAPIVTVASPSSGAKVSGTTRVEFETFDHVGIVRVDLYANDVHVGSSTNAPFSIDWDTTQSVNGYGYLQAYAYDAAGNKGISFYRNITVNNVSASDTTAPVISSFNLNDGVTLKSNTVVNISANDDQGVSQIALSIDGNTVMLSDNESLNYLLNVSTARKKKTQLHTIAVAASDRAGNTTTKSVKVYYK</sequence>